<dbReference type="GO" id="GO:0016787">
    <property type="term" value="F:hydrolase activity"/>
    <property type="evidence" value="ECO:0007669"/>
    <property type="project" value="UniProtKB-KW"/>
</dbReference>
<accession>A0A1G2MEE0</accession>
<dbReference type="AlphaFoldDB" id="A0A1G2MEE0"/>
<dbReference type="Pfam" id="PF04203">
    <property type="entry name" value="Sortase"/>
    <property type="match status" value="1"/>
</dbReference>
<keyword evidence="1" id="KW-0378">Hydrolase</keyword>
<dbReference type="InterPro" id="IPR023365">
    <property type="entry name" value="Sortase_dom-sf"/>
</dbReference>
<dbReference type="STRING" id="1802306.A3C72_04245"/>
<keyword evidence="2" id="KW-1133">Transmembrane helix</keyword>
<sequence>MFYRHNDRQINQLMTTVIKDNFVNAGHVGSFVLLWISVFVFSVIGLVVLNIAPPEIKETVLYALDAFKESGKGMKPLGSLDFGGAQSTSTKVTVSTDQKNDKLLVKPTRIVIPKISVDIAVVNPLTNDIDTLDRALQEGVVRYPGSGSLLDESKIFLFGHSSYLPMIRNRAYKAFNELGMLNLGDEIFLYGNKSQFVFKVIKIEKVKAKETLVQFGKNGIKKLVLSTCDSFGDESERFVVEAELIGSRAI</sequence>
<evidence type="ECO:0000256" key="2">
    <source>
        <dbReference type="SAM" id="Phobius"/>
    </source>
</evidence>
<keyword evidence="2" id="KW-0472">Membrane</keyword>
<name>A0A1G2MEE0_9BACT</name>
<dbReference type="Proteomes" id="UP000177130">
    <property type="component" value="Unassembled WGS sequence"/>
</dbReference>
<dbReference type="Gene3D" id="2.40.260.10">
    <property type="entry name" value="Sortase"/>
    <property type="match status" value="1"/>
</dbReference>
<dbReference type="InterPro" id="IPR005754">
    <property type="entry name" value="Sortase"/>
</dbReference>
<dbReference type="EMBL" id="MHRK01000055">
    <property type="protein sequence ID" value="OHA22280.1"/>
    <property type="molecule type" value="Genomic_DNA"/>
</dbReference>
<organism evidence="3 4">
    <name type="scientific">Candidatus Taylorbacteria bacterium RIFCSPHIGHO2_02_FULL_43_32b</name>
    <dbReference type="NCBI Taxonomy" id="1802306"/>
    <lineage>
        <taxon>Bacteria</taxon>
        <taxon>Candidatus Tayloriibacteriota</taxon>
    </lineage>
</organism>
<comment type="caution">
    <text evidence="3">The sequence shown here is derived from an EMBL/GenBank/DDBJ whole genome shotgun (WGS) entry which is preliminary data.</text>
</comment>
<proteinExistence type="predicted"/>
<dbReference type="SUPFAM" id="SSF63817">
    <property type="entry name" value="Sortase"/>
    <property type="match status" value="1"/>
</dbReference>
<feature type="transmembrane region" description="Helical" evidence="2">
    <location>
        <begin position="32"/>
        <end position="52"/>
    </location>
</feature>
<reference evidence="3 4" key="1">
    <citation type="journal article" date="2016" name="Nat. Commun.">
        <title>Thousands of microbial genomes shed light on interconnected biogeochemical processes in an aquifer system.</title>
        <authorList>
            <person name="Anantharaman K."/>
            <person name="Brown C.T."/>
            <person name="Hug L.A."/>
            <person name="Sharon I."/>
            <person name="Castelle C.J."/>
            <person name="Probst A.J."/>
            <person name="Thomas B.C."/>
            <person name="Singh A."/>
            <person name="Wilkins M.J."/>
            <person name="Karaoz U."/>
            <person name="Brodie E.L."/>
            <person name="Williams K.H."/>
            <person name="Hubbard S.S."/>
            <person name="Banfield J.F."/>
        </authorList>
    </citation>
    <scope>NUCLEOTIDE SEQUENCE [LARGE SCALE GENOMIC DNA]</scope>
</reference>
<dbReference type="CDD" id="cd00004">
    <property type="entry name" value="Sortase"/>
    <property type="match status" value="1"/>
</dbReference>
<evidence type="ECO:0008006" key="5">
    <source>
        <dbReference type="Google" id="ProtNLM"/>
    </source>
</evidence>
<evidence type="ECO:0000313" key="4">
    <source>
        <dbReference type="Proteomes" id="UP000177130"/>
    </source>
</evidence>
<keyword evidence="2" id="KW-0812">Transmembrane</keyword>
<protein>
    <recommendedName>
        <fullName evidence="5">Sortase</fullName>
    </recommendedName>
</protein>
<gene>
    <name evidence="3" type="ORF">A3C72_04245</name>
</gene>
<evidence type="ECO:0000313" key="3">
    <source>
        <dbReference type="EMBL" id="OHA22280.1"/>
    </source>
</evidence>
<evidence type="ECO:0000256" key="1">
    <source>
        <dbReference type="ARBA" id="ARBA00022801"/>
    </source>
</evidence>